<dbReference type="NCBIfam" id="NF033903">
    <property type="entry name" value="VaFE_rpt"/>
    <property type="match status" value="2"/>
</dbReference>
<feature type="domain" description="T-Q ester bond containing" evidence="1">
    <location>
        <begin position="259"/>
        <end position="354"/>
    </location>
</feature>
<name>A0AAW4VNH9_9FIRM</name>
<gene>
    <name evidence="2" type="ORF">LJD74_15245</name>
</gene>
<dbReference type="InterPro" id="IPR041100">
    <property type="entry name" value="TQ"/>
</dbReference>
<accession>A0AAW4VNH9</accession>
<dbReference type="Gene3D" id="2.60.40.3930">
    <property type="match status" value="2"/>
</dbReference>
<feature type="non-terminal residue" evidence="2">
    <location>
        <position position="1"/>
    </location>
</feature>
<reference evidence="2" key="1">
    <citation type="submission" date="2021-10" db="EMBL/GenBank/DDBJ databases">
        <title>Collection of gut derived symbiotic bacterial strains cultured from healthy donors.</title>
        <authorList>
            <person name="Lin H."/>
            <person name="Littmann E."/>
            <person name="Kohout C."/>
            <person name="Pamer E.G."/>
        </authorList>
    </citation>
    <scope>NUCLEOTIDE SEQUENCE</scope>
    <source>
        <strain evidence="2">DFI.5.2</strain>
    </source>
</reference>
<evidence type="ECO:0000313" key="2">
    <source>
        <dbReference type="EMBL" id="MCB8563341.1"/>
    </source>
</evidence>
<dbReference type="EMBL" id="JAJDKQ010000075">
    <property type="protein sequence ID" value="MCB8563341.1"/>
    <property type="molecule type" value="Genomic_DNA"/>
</dbReference>
<comment type="caution">
    <text evidence="2">The sequence shown here is derived from an EMBL/GenBank/DDBJ whole genome shotgun (WGS) entry which is preliminary data.</text>
</comment>
<feature type="domain" description="T-Q ester bond containing" evidence="1">
    <location>
        <begin position="129"/>
        <end position="251"/>
    </location>
</feature>
<dbReference type="Pfam" id="PF18202">
    <property type="entry name" value="TQ"/>
    <property type="match status" value="2"/>
</dbReference>
<protein>
    <submittedName>
        <fullName evidence="2">VaFE repeat-containing surface-anchored protein</fullName>
    </submittedName>
</protein>
<dbReference type="Proteomes" id="UP001197827">
    <property type="component" value="Unassembled WGS sequence"/>
</dbReference>
<proteinExistence type="predicted"/>
<dbReference type="RefSeq" id="WP_227408724.1">
    <property type="nucleotide sequence ID" value="NZ_JAJDKQ010000075.1"/>
</dbReference>
<feature type="non-terminal residue" evidence="2">
    <location>
        <position position="358"/>
    </location>
</feature>
<evidence type="ECO:0000259" key="1">
    <source>
        <dbReference type="Pfam" id="PF18202"/>
    </source>
</evidence>
<evidence type="ECO:0000313" key="3">
    <source>
        <dbReference type="Proteomes" id="UP001197827"/>
    </source>
</evidence>
<dbReference type="AlphaFoldDB" id="A0AAW4VNH9"/>
<sequence length="358" mass="39368">RGDIEGVKIGAGTHKRLAGVPFRITSKTTGESHIVVTDKNGQFSTASSWASHKVNTNAGKSSEDGVWFGTSEPDDSKGALLYDTYVIEELKCDSNAGFKLIPAFEVVVSRNKVTVDLGTLTDEYEKEITIHTTATDKKTGEKMIVAGKDIKIVDKVTFDGLEAGTKYKLSGWQMLKEENAELLIDGKRVDSDYTFTADSEKMTVEVTYSFDGSALGGQNLVTFEELYDMSNPKEPVKVAEHKDINDDGQTVLITERIIKIHTTATDKNGKKEIEAGKDVTIVDKVTLDGLEVGTKYKLSGWQMLKEENAELLIDGKKVSNDYEFTADNEKMTVEIAFTFDGSSLGGKSLVTFEELYDM</sequence>
<organism evidence="2 3">
    <name type="scientific">Faecalibacillus intestinalis</name>
    <dbReference type="NCBI Taxonomy" id="1982626"/>
    <lineage>
        <taxon>Bacteria</taxon>
        <taxon>Bacillati</taxon>
        <taxon>Bacillota</taxon>
        <taxon>Erysipelotrichia</taxon>
        <taxon>Erysipelotrichales</taxon>
        <taxon>Coprobacillaceae</taxon>
        <taxon>Faecalibacillus</taxon>
    </lineage>
</organism>